<dbReference type="InterPro" id="IPR036322">
    <property type="entry name" value="WD40_repeat_dom_sf"/>
</dbReference>
<dbReference type="InterPro" id="IPR013087">
    <property type="entry name" value="Znf_C2H2_type"/>
</dbReference>
<dbReference type="InterPro" id="IPR015943">
    <property type="entry name" value="WD40/YVTN_repeat-like_dom_sf"/>
</dbReference>
<name>A0A8C5GVS6_GOUWI</name>
<feature type="compositionally biased region" description="Basic and acidic residues" evidence="1">
    <location>
        <begin position="746"/>
        <end position="767"/>
    </location>
</feature>
<dbReference type="AlphaFoldDB" id="A0A8C5GVS6"/>
<feature type="compositionally biased region" description="Basic and acidic residues" evidence="1">
    <location>
        <begin position="238"/>
        <end position="249"/>
    </location>
</feature>
<dbReference type="Gene3D" id="3.30.160.60">
    <property type="entry name" value="Classic Zinc Finger"/>
    <property type="match status" value="1"/>
</dbReference>
<feature type="compositionally biased region" description="Low complexity" evidence="1">
    <location>
        <begin position="677"/>
        <end position="689"/>
    </location>
</feature>
<dbReference type="Proteomes" id="UP000694680">
    <property type="component" value="Chromosome 24"/>
</dbReference>
<dbReference type="InterPro" id="IPR042622">
    <property type="entry name" value="Znf106"/>
</dbReference>
<evidence type="ECO:0000256" key="1">
    <source>
        <dbReference type="SAM" id="MobiDB-lite"/>
    </source>
</evidence>
<dbReference type="InterPro" id="IPR001680">
    <property type="entry name" value="WD40_rpt"/>
</dbReference>
<evidence type="ECO:0000313" key="3">
    <source>
        <dbReference type="Ensembl" id="ENSGWIP00000036171.1"/>
    </source>
</evidence>
<evidence type="ECO:0000259" key="2">
    <source>
        <dbReference type="PROSITE" id="PS00028"/>
    </source>
</evidence>
<feature type="region of interest" description="Disordered" evidence="1">
    <location>
        <begin position="318"/>
        <end position="340"/>
    </location>
</feature>
<feature type="compositionally biased region" description="Polar residues" evidence="1">
    <location>
        <begin position="662"/>
        <end position="676"/>
    </location>
</feature>
<dbReference type="PANTHER" id="PTHR14435">
    <property type="entry name" value="ZINC FINGER PROTEIN 106"/>
    <property type="match status" value="1"/>
</dbReference>
<dbReference type="Ensembl" id="ENSGWIT00000039430.1">
    <property type="protein sequence ID" value="ENSGWIP00000036171.1"/>
    <property type="gene ID" value="ENSGWIG00000018668.1"/>
</dbReference>
<feature type="compositionally biased region" description="Basic and acidic residues" evidence="1">
    <location>
        <begin position="318"/>
        <end position="328"/>
    </location>
</feature>
<dbReference type="PANTHER" id="PTHR14435:SF2">
    <property type="entry name" value="ZINC FINGER PROTEIN 106"/>
    <property type="match status" value="1"/>
</dbReference>
<organism evidence="3 4">
    <name type="scientific">Gouania willdenowi</name>
    <name type="common">Blunt-snouted clingfish</name>
    <name type="synonym">Lepadogaster willdenowi</name>
    <dbReference type="NCBI Taxonomy" id="441366"/>
    <lineage>
        <taxon>Eukaryota</taxon>
        <taxon>Metazoa</taxon>
        <taxon>Chordata</taxon>
        <taxon>Craniata</taxon>
        <taxon>Vertebrata</taxon>
        <taxon>Euteleostomi</taxon>
        <taxon>Actinopterygii</taxon>
        <taxon>Neopterygii</taxon>
        <taxon>Teleostei</taxon>
        <taxon>Neoteleostei</taxon>
        <taxon>Acanthomorphata</taxon>
        <taxon>Ovalentaria</taxon>
        <taxon>Blenniimorphae</taxon>
        <taxon>Blenniiformes</taxon>
        <taxon>Gobiesocoidei</taxon>
        <taxon>Gobiesocidae</taxon>
        <taxon>Gobiesocinae</taxon>
        <taxon>Gouania</taxon>
    </lineage>
</organism>
<reference evidence="3" key="2">
    <citation type="submission" date="2025-08" db="UniProtKB">
        <authorList>
            <consortium name="Ensembl"/>
        </authorList>
    </citation>
    <scope>IDENTIFICATION</scope>
</reference>
<dbReference type="SMART" id="SM00355">
    <property type="entry name" value="ZnF_C2H2"/>
    <property type="match status" value="3"/>
</dbReference>
<reference evidence="3" key="1">
    <citation type="submission" date="2020-06" db="EMBL/GenBank/DDBJ databases">
        <authorList>
            <consortium name="Wellcome Sanger Institute Data Sharing"/>
        </authorList>
    </citation>
    <scope>NUCLEOTIDE SEQUENCE [LARGE SCALE GENOMIC DNA]</scope>
</reference>
<dbReference type="Pfam" id="PF00400">
    <property type="entry name" value="WD40"/>
    <property type="match status" value="2"/>
</dbReference>
<feature type="region of interest" description="Disordered" evidence="1">
    <location>
        <begin position="649"/>
        <end position="786"/>
    </location>
</feature>
<dbReference type="RefSeq" id="XP_028294971.1">
    <property type="nucleotide sequence ID" value="XM_028439170.1"/>
</dbReference>
<accession>A0A8C5GVS6</accession>
<dbReference type="SUPFAM" id="SSF50978">
    <property type="entry name" value="WD40 repeat-like"/>
    <property type="match status" value="1"/>
</dbReference>
<protein>
    <submittedName>
        <fullName evidence="3">Zinc finger protein 106-like</fullName>
    </submittedName>
</protein>
<dbReference type="GO" id="GO:0005829">
    <property type="term" value="C:cytosol"/>
    <property type="evidence" value="ECO:0007669"/>
    <property type="project" value="TreeGrafter"/>
</dbReference>
<dbReference type="OrthoDB" id="10002522at2759"/>
<sequence length="1228" mass="136296">METQKNHNATLSSKMFKNACYCIVCCTMYPKPGELQHMHGIKHHKQMEKVMGSDAVHACQACNTKAMDLREYIKHVSTVEHKENLDGLEDVKRVSLHESLSAEAIAAIVERNKQLKHQEKKVLKKKKKKQKLEMQRNALGKNPTASKMSTQMQEVHPTDSESERWYQTYIPSRFSQSGTGYYSSCDPNSIGSNLCNKMPNESRWSENHTSQSTATDGPEPMAWSPTPYNCRYGQHGDTQAKDFTSDHFPPKGALIFDQTQADSSRSSQSVQKGSEHSTQPASFTATSTTAAQTVNSMLRNIRKSLGVREPCRAEREARKQICESRKQGSDASQNDLSTSAHPHQMLFRTIQMPKDLSEASQTDSQDITYITSSPDVSKAREQNNSRKVRIAHKPGKAHGDKEDRLKPTINKLLSQSGSKSRLDWNMMYDQAKKRRTKRKPRFGVEMVKRQIPQLPEARSLTLSEGSLWVTLPVNSSDPPGILPPELQVPDDTNSCIEVQSDSQEFLESNCAPNIIRVSKKEPNWKDGSEEFRDGRCSSKRKRNRDVVDDITDMTPATKRILNTDQGQMERLLAVSLKEEEMCLRLGDLDESANKARIALQTAYAEVQRLMLLKQQCMAEVNSLRAERIEILKAMQGDYSGASAVSELPSTSHAGAAAPTRTLPLSTSEPAPVSSNQPTPSTAPAASTPTIPDPLKQGETCHLPTNNAQLDEKPHVSQRSVNPPPSAEVLTEQLEQETSGNPQDRNQGPDKECLLIEDDSHIKVDENPHGNVSVPEKQEDKESDDVVEVNNSSNQVVIAIDESDDEDKPELGTLPVQPAPPQAAESEALVSVSFQTVQQCKSPLKIELPDEPVMGDVTSPVSVEEQKPSVGAFSDHSGPIHGLQIHNGFLYTCSADNTARAYCLVTRECKAVFDGHTNKINCLLVSAVPNAPARLFTGSSDQTIRSYSIKSQKCLNQINLPDRVLCLHIRWNILYVGLASGSVASYDLKTLKQLDVFECHGPRGVSCMGSAQEGARRLLLVGSYDSTISVRDAKSGLLLRSLEGHTKTVLCMNVVNDLVFSGSSDTSVHAHNIHSGELIRIYKGHGHAVTSIVILGKVMVTSCLDQLVRVYELQSHDRLQVYGGHSDMVMCMAVHKSIIYTGCYDGSLTAVKLNLMKNYRCWWEKCSLIFGILDHLVQHLTRDHTNPSLQMIKCRWRSCDAFFANQQSIKEKLPEHMQFHVDNDSSAAL</sequence>
<feature type="compositionally biased region" description="Polar residues" evidence="1">
    <location>
        <begin position="329"/>
        <end position="340"/>
    </location>
</feature>
<feature type="region of interest" description="Disordered" evidence="1">
    <location>
        <begin position="201"/>
        <end position="288"/>
    </location>
</feature>
<dbReference type="PROSITE" id="PS00028">
    <property type="entry name" value="ZINC_FINGER_C2H2_1"/>
    <property type="match status" value="1"/>
</dbReference>
<dbReference type="Gene3D" id="2.130.10.10">
    <property type="entry name" value="YVTN repeat-like/Quinoprotein amine dehydrogenase"/>
    <property type="match status" value="3"/>
</dbReference>
<feature type="compositionally biased region" description="Polar residues" evidence="1">
    <location>
        <begin position="143"/>
        <end position="153"/>
    </location>
</feature>
<feature type="domain" description="C2H2-type" evidence="2">
    <location>
        <begin position="1160"/>
        <end position="1183"/>
    </location>
</feature>
<feature type="compositionally biased region" description="Polar residues" evidence="1">
    <location>
        <begin position="735"/>
        <end position="745"/>
    </location>
</feature>
<dbReference type="CDD" id="cd00200">
    <property type="entry name" value="WD40"/>
    <property type="match status" value="1"/>
</dbReference>
<dbReference type="GO" id="GO:0016020">
    <property type="term" value="C:membrane"/>
    <property type="evidence" value="ECO:0007669"/>
    <property type="project" value="TreeGrafter"/>
</dbReference>
<dbReference type="GeneID" id="114457409"/>
<dbReference type="FunFam" id="2.130.10.10:FF:001471">
    <property type="entry name" value="Zinc finger protein 106"/>
    <property type="match status" value="1"/>
</dbReference>
<feature type="region of interest" description="Disordered" evidence="1">
    <location>
        <begin position="118"/>
        <end position="164"/>
    </location>
</feature>
<dbReference type="SMART" id="SM00320">
    <property type="entry name" value="WD40"/>
    <property type="match status" value="6"/>
</dbReference>
<proteinExistence type="predicted"/>
<feature type="compositionally biased region" description="Low complexity" evidence="1">
    <location>
        <begin position="258"/>
        <end position="288"/>
    </location>
</feature>
<keyword evidence="4" id="KW-1185">Reference proteome</keyword>
<reference evidence="3" key="3">
    <citation type="submission" date="2025-09" db="UniProtKB">
        <authorList>
            <consortium name="Ensembl"/>
        </authorList>
    </citation>
    <scope>IDENTIFICATION</scope>
</reference>
<gene>
    <name evidence="3" type="primary">LOC114457409</name>
</gene>
<dbReference type="GO" id="GO:0017124">
    <property type="term" value="F:SH3 domain binding"/>
    <property type="evidence" value="ECO:0007669"/>
    <property type="project" value="TreeGrafter"/>
</dbReference>
<evidence type="ECO:0000313" key="4">
    <source>
        <dbReference type="Proteomes" id="UP000694680"/>
    </source>
</evidence>
<dbReference type="GO" id="GO:0008286">
    <property type="term" value="P:insulin receptor signaling pathway"/>
    <property type="evidence" value="ECO:0007669"/>
    <property type="project" value="TreeGrafter"/>
</dbReference>
<dbReference type="FunFam" id="2.130.10.10:FF:000711">
    <property type="entry name" value="Zinc finger protein 106"/>
    <property type="match status" value="1"/>
</dbReference>
<dbReference type="GO" id="GO:0003723">
    <property type="term" value="F:RNA binding"/>
    <property type="evidence" value="ECO:0007669"/>
    <property type="project" value="InterPro"/>
</dbReference>